<evidence type="ECO:0000313" key="2">
    <source>
        <dbReference type="EMBL" id="MDQ0257949.1"/>
    </source>
</evidence>
<proteinExistence type="predicted"/>
<comment type="caution">
    <text evidence="2">The sequence shown here is derived from an EMBL/GenBank/DDBJ whole genome shotgun (WGS) entry which is preliminary data.</text>
</comment>
<dbReference type="GO" id="GO:0003677">
    <property type="term" value="F:DNA binding"/>
    <property type="evidence" value="ECO:0007669"/>
    <property type="project" value="UniProtKB-KW"/>
</dbReference>
<dbReference type="SMART" id="SM00530">
    <property type="entry name" value="HTH_XRE"/>
    <property type="match status" value="1"/>
</dbReference>
<protein>
    <submittedName>
        <fullName evidence="2">DNA-binding XRE family transcriptional regulator</fullName>
    </submittedName>
</protein>
<organism evidence="2 3">
    <name type="scientific">Evansella vedderi</name>
    <dbReference type="NCBI Taxonomy" id="38282"/>
    <lineage>
        <taxon>Bacteria</taxon>
        <taxon>Bacillati</taxon>
        <taxon>Bacillota</taxon>
        <taxon>Bacilli</taxon>
        <taxon>Bacillales</taxon>
        <taxon>Bacillaceae</taxon>
        <taxon>Evansella</taxon>
    </lineage>
</organism>
<name>A0ABU0A4B6_9BACI</name>
<keyword evidence="3" id="KW-1185">Reference proteome</keyword>
<dbReference type="Pfam" id="PF01381">
    <property type="entry name" value="HTH_3"/>
    <property type="match status" value="1"/>
</dbReference>
<dbReference type="RefSeq" id="WP_307332475.1">
    <property type="nucleotide sequence ID" value="NZ_JAUSUG010000038.1"/>
</dbReference>
<accession>A0ABU0A4B6</accession>
<evidence type="ECO:0000313" key="3">
    <source>
        <dbReference type="Proteomes" id="UP001230005"/>
    </source>
</evidence>
<dbReference type="InterPro" id="IPR001387">
    <property type="entry name" value="Cro/C1-type_HTH"/>
</dbReference>
<dbReference type="PROSITE" id="PS50943">
    <property type="entry name" value="HTH_CROC1"/>
    <property type="match status" value="1"/>
</dbReference>
<dbReference type="Gene3D" id="1.10.260.40">
    <property type="entry name" value="lambda repressor-like DNA-binding domains"/>
    <property type="match status" value="1"/>
</dbReference>
<dbReference type="CDD" id="cd00093">
    <property type="entry name" value="HTH_XRE"/>
    <property type="match status" value="1"/>
</dbReference>
<dbReference type="Proteomes" id="UP001230005">
    <property type="component" value="Unassembled WGS sequence"/>
</dbReference>
<sequence length="80" mass="9111">MRLTLRQARLNCYLSEKEAAKLAGLPLRTLKRLEADCFDVSRENLIKLLRLYEISAEHVYLGKEADCLNKQNKATSLGTT</sequence>
<reference evidence="2 3" key="1">
    <citation type="submission" date="2023-07" db="EMBL/GenBank/DDBJ databases">
        <title>Genomic Encyclopedia of Type Strains, Phase IV (KMG-IV): sequencing the most valuable type-strain genomes for metagenomic binning, comparative biology and taxonomic classification.</title>
        <authorList>
            <person name="Goeker M."/>
        </authorList>
    </citation>
    <scope>NUCLEOTIDE SEQUENCE [LARGE SCALE GENOMIC DNA]</scope>
    <source>
        <strain evidence="2 3">DSM 9768</strain>
    </source>
</reference>
<keyword evidence="2" id="KW-0238">DNA-binding</keyword>
<dbReference type="InterPro" id="IPR010982">
    <property type="entry name" value="Lambda_DNA-bd_dom_sf"/>
</dbReference>
<evidence type="ECO:0000259" key="1">
    <source>
        <dbReference type="PROSITE" id="PS50943"/>
    </source>
</evidence>
<dbReference type="SUPFAM" id="SSF47413">
    <property type="entry name" value="lambda repressor-like DNA-binding domains"/>
    <property type="match status" value="1"/>
</dbReference>
<gene>
    <name evidence="2" type="ORF">J2S74_005412</name>
</gene>
<dbReference type="EMBL" id="JAUSUG010000038">
    <property type="protein sequence ID" value="MDQ0257949.1"/>
    <property type="molecule type" value="Genomic_DNA"/>
</dbReference>
<feature type="domain" description="HTH cro/C1-type" evidence="1">
    <location>
        <begin position="5"/>
        <end position="59"/>
    </location>
</feature>